<organism evidence="2 3">
    <name type="scientific">Rangifer tarandus platyrhynchus</name>
    <name type="common">Svalbard reindeer</name>
    <dbReference type="NCBI Taxonomy" id="3082113"/>
    <lineage>
        <taxon>Eukaryota</taxon>
        <taxon>Metazoa</taxon>
        <taxon>Chordata</taxon>
        <taxon>Craniata</taxon>
        <taxon>Vertebrata</taxon>
        <taxon>Euteleostomi</taxon>
        <taxon>Mammalia</taxon>
        <taxon>Eutheria</taxon>
        <taxon>Laurasiatheria</taxon>
        <taxon>Artiodactyla</taxon>
        <taxon>Ruminantia</taxon>
        <taxon>Pecora</taxon>
        <taxon>Cervidae</taxon>
        <taxon>Odocoileinae</taxon>
        <taxon>Rangifer</taxon>
    </lineage>
</organism>
<feature type="compositionally biased region" description="Basic and acidic residues" evidence="1">
    <location>
        <begin position="113"/>
        <end position="131"/>
    </location>
</feature>
<name>A0ABN8ZVR5_RANTA</name>
<feature type="region of interest" description="Disordered" evidence="1">
    <location>
        <begin position="112"/>
        <end position="138"/>
    </location>
</feature>
<sequence length="158" mass="16517">MVQPSRGDSEGPGRGDPKKDRDSEAKEGESFQKPPEPPRPARPLADPRLAEREDEARRGGRGICSFTSDQEHAERTGGLGDDLSLSGGGEGAGGTCWAPGRGVLGLQLAVERGAGEEPTEGRERREAERGCRFPSGGGLFPTRAGPAAFLCQGVLPAP</sequence>
<gene>
    <name evidence="2" type="ORF">MRATA1EN1_LOCUS26967</name>
</gene>
<evidence type="ECO:0000313" key="2">
    <source>
        <dbReference type="EMBL" id="CAI9178005.1"/>
    </source>
</evidence>
<evidence type="ECO:0000256" key="1">
    <source>
        <dbReference type="SAM" id="MobiDB-lite"/>
    </source>
</evidence>
<feature type="region of interest" description="Disordered" evidence="1">
    <location>
        <begin position="1"/>
        <end position="96"/>
    </location>
</feature>
<keyword evidence="3" id="KW-1185">Reference proteome</keyword>
<evidence type="ECO:0000313" key="3">
    <source>
        <dbReference type="Proteomes" id="UP001176941"/>
    </source>
</evidence>
<dbReference type="Proteomes" id="UP001176941">
    <property type="component" value="Chromosome 7"/>
</dbReference>
<proteinExistence type="predicted"/>
<accession>A0ABN8ZVR5</accession>
<reference evidence="2" key="1">
    <citation type="submission" date="2023-04" db="EMBL/GenBank/DDBJ databases">
        <authorList>
            <consortium name="ELIXIR-Norway"/>
        </authorList>
    </citation>
    <scope>NUCLEOTIDE SEQUENCE [LARGE SCALE GENOMIC DNA]</scope>
</reference>
<protein>
    <submittedName>
        <fullName evidence="2">Uncharacterized protein</fullName>
    </submittedName>
</protein>
<feature type="compositionally biased region" description="Basic and acidic residues" evidence="1">
    <location>
        <begin position="48"/>
        <end position="58"/>
    </location>
</feature>
<feature type="compositionally biased region" description="Basic and acidic residues" evidence="1">
    <location>
        <begin position="7"/>
        <end position="30"/>
    </location>
</feature>
<dbReference type="EMBL" id="OX459943">
    <property type="protein sequence ID" value="CAI9178005.1"/>
    <property type="molecule type" value="Genomic_DNA"/>
</dbReference>